<accession>A0A516PXM0</accession>
<dbReference type="KEGG" id="mik:FOE78_08410"/>
<organism evidence="2 3">
    <name type="scientific">Microlunatus elymi</name>
    <dbReference type="NCBI Taxonomy" id="2596828"/>
    <lineage>
        <taxon>Bacteria</taxon>
        <taxon>Bacillati</taxon>
        <taxon>Actinomycetota</taxon>
        <taxon>Actinomycetes</taxon>
        <taxon>Propionibacteriales</taxon>
        <taxon>Propionibacteriaceae</taxon>
        <taxon>Microlunatus</taxon>
    </lineage>
</organism>
<keyword evidence="3" id="KW-1185">Reference proteome</keyword>
<feature type="transmembrane region" description="Helical" evidence="1">
    <location>
        <begin position="43"/>
        <end position="59"/>
    </location>
</feature>
<feature type="transmembrane region" description="Helical" evidence="1">
    <location>
        <begin position="98"/>
        <end position="118"/>
    </location>
</feature>
<protein>
    <submittedName>
        <fullName evidence="2">Uncharacterized protein</fullName>
    </submittedName>
</protein>
<sequence>MDNTSRLTAVTAVVVGYLVVAAGTVVTLVIMSVSGSAEATTEAWVHAVIVAVFAILLALRLRAARAGSRRALIAVGIIAGVLLVANAIESALGLFPTWMRIEMIGIAVFMVAIVLLVVQAVRQTRSRTTGEESERATS</sequence>
<feature type="transmembrane region" description="Helical" evidence="1">
    <location>
        <begin position="71"/>
        <end position="92"/>
    </location>
</feature>
<proteinExistence type="predicted"/>
<dbReference type="Proteomes" id="UP000319263">
    <property type="component" value="Chromosome"/>
</dbReference>
<dbReference type="EMBL" id="CP041692">
    <property type="protein sequence ID" value="QDP95917.1"/>
    <property type="molecule type" value="Genomic_DNA"/>
</dbReference>
<keyword evidence="1" id="KW-0812">Transmembrane</keyword>
<evidence type="ECO:0000256" key="1">
    <source>
        <dbReference type="SAM" id="Phobius"/>
    </source>
</evidence>
<dbReference type="AlphaFoldDB" id="A0A516PXM0"/>
<feature type="transmembrane region" description="Helical" evidence="1">
    <location>
        <begin position="7"/>
        <end position="31"/>
    </location>
</feature>
<dbReference type="OrthoDB" id="4571858at2"/>
<reference evidence="2 3" key="1">
    <citation type="submission" date="2019-07" db="EMBL/GenBank/DDBJ databases">
        <title>Microlunatus dokdonensis sp. nov. isolated from the rhizospheric soil of the wild plant Elymus tsukushiensis.</title>
        <authorList>
            <person name="Ghim S.-Y."/>
            <person name="Hwang Y.-J."/>
            <person name="Son J.-S."/>
            <person name="Shin J.-H."/>
        </authorList>
    </citation>
    <scope>NUCLEOTIDE SEQUENCE [LARGE SCALE GENOMIC DNA]</scope>
    <source>
        <strain evidence="2 3">KUDC0627</strain>
    </source>
</reference>
<name>A0A516PXM0_9ACTN</name>
<dbReference type="RefSeq" id="WP_143985883.1">
    <property type="nucleotide sequence ID" value="NZ_CP041692.1"/>
</dbReference>
<evidence type="ECO:0000313" key="3">
    <source>
        <dbReference type="Proteomes" id="UP000319263"/>
    </source>
</evidence>
<gene>
    <name evidence="2" type="ORF">FOE78_08410</name>
</gene>
<keyword evidence="1" id="KW-0472">Membrane</keyword>
<keyword evidence="1" id="KW-1133">Transmembrane helix</keyword>
<evidence type="ECO:0000313" key="2">
    <source>
        <dbReference type="EMBL" id="QDP95917.1"/>
    </source>
</evidence>